<feature type="compositionally biased region" description="Gly residues" evidence="1">
    <location>
        <begin position="200"/>
        <end position="209"/>
    </location>
</feature>
<feature type="region of interest" description="Disordered" evidence="1">
    <location>
        <begin position="47"/>
        <end position="90"/>
    </location>
</feature>
<sequence length="375" mass="42835">MRNSSRIRRNVDDRERRNKLAKRQEAEKQPDPARLGVSLSWDRCRVIGPKPRLSGSTTRSRGPASPSATRPCESDIRNGVENVGGSKGSSARLEALVLPPRDPEAGRLRGGTEEPRWFVGELKEEKRGSVASRCRRAALTCLVRNSLRDVPSAADSRFRSRNRRHRGYRGDGDVDVGGVVKVVTVVSRRQIERRPKTRGEGGGGGGGGGKEAKLKEEVEEKEEEEEKEADEGEWWGCLLYSLVHFWWGRDKDHLRSQKITRWPSQSKRENLLVFSRVAAVASGRRDHEDFAWSIFVSIRVFQRGSFALIVELSKLEKKETEERSEEEEQEEGCNDAEEEEEEDEEDEEEEEEEEEEENDRAPVKCRQKRRPDTRK</sequence>
<organism evidence="2 3">
    <name type="scientific">Melipona bicolor</name>
    <dbReference type="NCBI Taxonomy" id="60889"/>
    <lineage>
        <taxon>Eukaryota</taxon>
        <taxon>Metazoa</taxon>
        <taxon>Ecdysozoa</taxon>
        <taxon>Arthropoda</taxon>
        <taxon>Hexapoda</taxon>
        <taxon>Insecta</taxon>
        <taxon>Pterygota</taxon>
        <taxon>Neoptera</taxon>
        <taxon>Endopterygota</taxon>
        <taxon>Hymenoptera</taxon>
        <taxon>Apocrita</taxon>
        <taxon>Aculeata</taxon>
        <taxon>Apoidea</taxon>
        <taxon>Anthophila</taxon>
        <taxon>Apidae</taxon>
        <taxon>Melipona</taxon>
    </lineage>
</organism>
<accession>A0AA40KX25</accession>
<dbReference type="EMBL" id="JAHYIQ010000001">
    <property type="protein sequence ID" value="KAK1136221.1"/>
    <property type="molecule type" value="Genomic_DNA"/>
</dbReference>
<feature type="region of interest" description="Disordered" evidence="1">
    <location>
        <begin position="1"/>
        <end position="35"/>
    </location>
</feature>
<keyword evidence="3" id="KW-1185">Reference proteome</keyword>
<comment type="caution">
    <text evidence="2">The sequence shown here is derived from an EMBL/GenBank/DDBJ whole genome shotgun (WGS) entry which is preliminary data.</text>
</comment>
<name>A0AA40KX25_9HYME</name>
<dbReference type="AlphaFoldDB" id="A0AA40KX25"/>
<evidence type="ECO:0000313" key="2">
    <source>
        <dbReference type="EMBL" id="KAK1136221.1"/>
    </source>
</evidence>
<feature type="compositionally biased region" description="Acidic residues" evidence="1">
    <location>
        <begin position="219"/>
        <end position="229"/>
    </location>
</feature>
<evidence type="ECO:0000256" key="1">
    <source>
        <dbReference type="SAM" id="MobiDB-lite"/>
    </source>
</evidence>
<protein>
    <submittedName>
        <fullName evidence="2">Uncharacterized protein</fullName>
    </submittedName>
</protein>
<feature type="compositionally biased region" description="Basic and acidic residues" evidence="1">
    <location>
        <begin position="9"/>
        <end position="31"/>
    </location>
</feature>
<gene>
    <name evidence="2" type="ORF">K0M31_000786</name>
</gene>
<feature type="region of interest" description="Disordered" evidence="1">
    <location>
        <begin position="191"/>
        <end position="229"/>
    </location>
</feature>
<feature type="compositionally biased region" description="Acidic residues" evidence="1">
    <location>
        <begin position="322"/>
        <end position="358"/>
    </location>
</feature>
<reference evidence="2" key="1">
    <citation type="submission" date="2021-10" db="EMBL/GenBank/DDBJ databases">
        <title>Melipona bicolor Genome sequencing and assembly.</title>
        <authorList>
            <person name="Araujo N.S."/>
            <person name="Arias M.C."/>
        </authorList>
    </citation>
    <scope>NUCLEOTIDE SEQUENCE</scope>
    <source>
        <strain evidence="2">USP_2M_L1-L4_2017</strain>
        <tissue evidence="2">Whole body</tissue>
    </source>
</reference>
<feature type="region of interest" description="Disordered" evidence="1">
    <location>
        <begin position="316"/>
        <end position="375"/>
    </location>
</feature>
<feature type="compositionally biased region" description="Basic residues" evidence="1">
    <location>
        <begin position="363"/>
        <end position="375"/>
    </location>
</feature>
<dbReference type="Proteomes" id="UP001177670">
    <property type="component" value="Unassembled WGS sequence"/>
</dbReference>
<proteinExistence type="predicted"/>
<evidence type="ECO:0000313" key="3">
    <source>
        <dbReference type="Proteomes" id="UP001177670"/>
    </source>
</evidence>